<dbReference type="EMBL" id="MDER01000070">
    <property type="protein sequence ID" value="ODP26979.1"/>
    <property type="molecule type" value="Genomic_DNA"/>
</dbReference>
<accession>A0A1E3KZK6</accession>
<dbReference type="InterPro" id="IPR019986">
    <property type="entry name" value="YloV-like"/>
</dbReference>
<proteinExistence type="predicted"/>
<dbReference type="InterPro" id="IPR048394">
    <property type="entry name" value="FakA-like_M"/>
</dbReference>
<dbReference type="SMART" id="SM01120">
    <property type="entry name" value="Dak2"/>
    <property type="match status" value="1"/>
</dbReference>
<dbReference type="NCBIfam" id="TIGR03599">
    <property type="entry name" value="YloV"/>
    <property type="match status" value="1"/>
</dbReference>
<keyword evidence="3" id="KW-1185">Reference proteome</keyword>
<comment type="caution">
    <text evidence="2">The sequence shown here is derived from an EMBL/GenBank/DDBJ whole genome shotgun (WGS) entry which is preliminary data.</text>
</comment>
<protein>
    <recommendedName>
        <fullName evidence="1">DhaL domain-containing protein</fullName>
    </recommendedName>
</protein>
<dbReference type="SMART" id="SM01121">
    <property type="entry name" value="Dak1_2"/>
    <property type="match status" value="1"/>
</dbReference>
<dbReference type="PANTHER" id="PTHR33434:SF4">
    <property type="entry name" value="PHOSPHATASE PROTEIN"/>
    <property type="match status" value="1"/>
</dbReference>
<dbReference type="Gene3D" id="1.25.40.340">
    <property type="match status" value="1"/>
</dbReference>
<evidence type="ECO:0000313" key="2">
    <source>
        <dbReference type="EMBL" id="ODP26979.1"/>
    </source>
</evidence>
<sequence>MYRYDEEGEFSLSKRFLNGTDFTAMVLAGAERLQQHAEHVNSLNVFPVPDGDTGTNMNLTMTAGVTELKRNHSAAIGSTATVLSKGLLMGARGNSGVILSQLFRGFSRSAASYEELNANQFAAALQSGVESAYKAVVKPVEGTILTVAKEAAKHALYYSRRTTDITELMGEVLKRAQETLAQTQEMLPILKQVGVVDSGGQGLVYIYEGFYNYLQHGYEVNQEQADIYANIGESVPVQGSRVALDKAKGLATTTPDHSAQSRMETEDIEFLYDMEFFINRQIGDIKNAAFNEESFRQELSKNGDSIIVIADDEVVKVHVHSKAPGEVLNLALRYGEITQIHILNMREQHRDLLSAGLDIAPSPDVFAEMPPQPLTAQETATPPAEEVAAYGFIAVSSGDGISDIFKSLGVDAILSGGQTMNPSTEDFVKAVESMSADHIFILPNNSNIVLAAQQAKDLLEETHHITVIPSKSIPQGIAAAFAFQEDEDVSVNQSNMNEALQHVKSGQVTNAVRDTVIEDMNIKEGQYIGIHNSKIVAASDLMLTTCQQLLSKMIEEGQEVVTVLVGHDANDQDTSALMGWLEETYPDAEIEMHEGGQPVYHYLFSVES</sequence>
<dbReference type="STRING" id="1886670.PTI45_03708"/>
<feature type="domain" description="DhaL" evidence="1">
    <location>
        <begin position="20"/>
        <end position="212"/>
    </location>
</feature>
<dbReference type="PATRIC" id="fig|1886670.3.peg.3732"/>
<dbReference type="Proteomes" id="UP000094578">
    <property type="component" value="Unassembled WGS sequence"/>
</dbReference>
<organism evidence="2 3">
    <name type="scientific">Paenibacillus nuruki</name>
    <dbReference type="NCBI Taxonomy" id="1886670"/>
    <lineage>
        <taxon>Bacteria</taxon>
        <taxon>Bacillati</taxon>
        <taxon>Bacillota</taxon>
        <taxon>Bacilli</taxon>
        <taxon>Bacillales</taxon>
        <taxon>Paenibacillaceae</taxon>
        <taxon>Paenibacillus</taxon>
    </lineage>
</organism>
<dbReference type="PANTHER" id="PTHR33434">
    <property type="entry name" value="DEGV DOMAIN-CONTAINING PROTEIN DR_1986-RELATED"/>
    <property type="match status" value="1"/>
</dbReference>
<gene>
    <name evidence="2" type="ORF">PTI45_03708</name>
</gene>
<dbReference type="InterPro" id="IPR036117">
    <property type="entry name" value="DhaL_dom_sf"/>
</dbReference>
<dbReference type="InterPro" id="IPR050270">
    <property type="entry name" value="DegV_domain_contain"/>
</dbReference>
<dbReference type="GO" id="GO:0004371">
    <property type="term" value="F:glycerone kinase activity"/>
    <property type="evidence" value="ECO:0007669"/>
    <property type="project" value="InterPro"/>
</dbReference>
<name>A0A1E3KZK6_9BACL</name>
<dbReference type="GO" id="GO:0006071">
    <property type="term" value="P:glycerol metabolic process"/>
    <property type="evidence" value="ECO:0007669"/>
    <property type="project" value="InterPro"/>
</dbReference>
<dbReference type="Pfam" id="PF13684">
    <property type="entry name" value="FakA-like_C"/>
    <property type="match status" value="1"/>
</dbReference>
<reference evidence="2 3" key="1">
    <citation type="submission" date="2016-08" db="EMBL/GenBank/DDBJ databases">
        <title>Genome sequencing of Paenibacillus sp. TI45-13ar, isolated from Korean traditional nuruk.</title>
        <authorList>
            <person name="Kim S.-J."/>
        </authorList>
    </citation>
    <scope>NUCLEOTIDE SEQUENCE [LARGE SCALE GENOMIC DNA]</scope>
    <source>
        <strain evidence="2 3">TI45-13ar</strain>
    </source>
</reference>
<dbReference type="Pfam" id="PF02734">
    <property type="entry name" value="Dak2"/>
    <property type="match status" value="1"/>
</dbReference>
<evidence type="ECO:0000313" key="3">
    <source>
        <dbReference type="Proteomes" id="UP000094578"/>
    </source>
</evidence>
<dbReference type="InterPro" id="IPR004007">
    <property type="entry name" value="DhaL_dom"/>
</dbReference>
<evidence type="ECO:0000259" key="1">
    <source>
        <dbReference type="PROSITE" id="PS51480"/>
    </source>
</evidence>
<dbReference type="InterPro" id="IPR033470">
    <property type="entry name" value="FakA-like_C"/>
</dbReference>
<dbReference type="Pfam" id="PF21645">
    <property type="entry name" value="FakA-like_M"/>
    <property type="match status" value="1"/>
</dbReference>
<dbReference type="AlphaFoldDB" id="A0A1E3KZK6"/>
<dbReference type="PROSITE" id="PS51480">
    <property type="entry name" value="DHAL"/>
    <property type="match status" value="1"/>
</dbReference>
<dbReference type="SUPFAM" id="SSF101473">
    <property type="entry name" value="DhaL-like"/>
    <property type="match status" value="1"/>
</dbReference>